<evidence type="ECO:0000313" key="3">
    <source>
        <dbReference type="Proteomes" id="UP000320055"/>
    </source>
</evidence>
<gene>
    <name evidence="2" type="ORF">H1P_5890003</name>
</gene>
<dbReference type="OrthoDB" id="515144at2"/>
<dbReference type="AlphaFoldDB" id="A0A563W0Z9"/>
<dbReference type="SMART" id="SM00530">
    <property type="entry name" value="HTH_XRE"/>
    <property type="match status" value="1"/>
</dbReference>
<proteinExistence type="predicted"/>
<dbReference type="InterPro" id="IPR010982">
    <property type="entry name" value="Lambda_DNA-bd_dom_sf"/>
</dbReference>
<dbReference type="InterPro" id="IPR001387">
    <property type="entry name" value="Cro/C1-type_HTH"/>
</dbReference>
<dbReference type="RefSeq" id="WP_144875823.1">
    <property type="nucleotide sequence ID" value="NZ_LR214323.1"/>
</dbReference>
<dbReference type="SUPFAM" id="SSF47413">
    <property type="entry name" value="lambda repressor-like DNA-binding domains"/>
    <property type="match status" value="1"/>
</dbReference>
<feature type="domain" description="HTH cro/C1-type" evidence="1">
    <location>
        <begin position="22"/>
        <end position="83"/>
    </location>
</feature>
<dbReference type="GO" id="GO:0003677">
    <property type="term" value="F:DNA binding"/>
    <property type="evidence" value="ECO:0007669"/>
    <property type="project" value="InterPro"/>
</dbReference>
<organism evidence="2 3">
    <name type="scientific">Hyella patelloides LEGE 07179</name>
    <dbReference type="NCBI Taxonomy" id="945734"/>
    <lineage>
        <taxon>Bacteria</taxon>
        <taxon>Bacillati</taxon>
        <taxon>Cyanobacteriota</taxon>
        <taxon>Cyanophyceae</taxon>
        <taxon>Pleurocapsales</taxon>
        <taxon>Hyellaceae</taxon>
        <taxon>Hyella</taxon>
    </lineage>
</organism>
<evidence type="ECO:0000313" key="2">
    <source>
        <dbReference type="EMBL" id="VEP17307.1"/>
    </source>
</evidence>
<name>A0A563W0Z9_9CYAN</name>
<dbReference type="Proteomes" id="UP000320055">
    <property type="component" value="Unassembled WGS sequence"/>
</dbReference>
<dbReference type="CDD" id="cd00093">
    <property type="entry name" value="HTH_XRE"/>
    <property type="match status" value="1"/>
</dbReference>
<reference evidence="2 3" key="1">
    <citation type="submission" date="2019-01" db="EMBL/GenBank/DDBJ databases">
        <authorList>
            <person name="Brito A."/>
        </authorList>
    </citation>
    <scope>NUCLEOTIDE SEQUENCE [LARGE SCALE GENOMIC DNA]</scope>
    <source>
        <strain evidence="2">1</strain>
    </source>
</reference>
<dbReference type="Gene3D" id="1.10.260.40">
    <property type="entry name" value="lambda repressor-like DNA-binding domains"/>
    <property type="match status" value="1"/>
</dbReference>
<accession>A0A563W0Z9</accession>
<protein>
    <submittedName>
        <fullName evidence="2">XRE family transcriptional regulator</fullName>
    </submittedName>
</protein>
<dbReference type="EMBL" id="CAACVJ010000544">
    <property type="protein sequence ID" value="VEP17307.1"/>
    <property type="molecule type" value="Genomic_DNA"/>
</dbReference>
<keyword evidence="3" id="KW-1185">Reference proteome</keyword>
<evidence type="ECO:0000259" key="1">
    <source>
        <dbReference type="SMART" id="SM00530"/>
    </source>
</evidence>
<sequence length="86" mass="10048">MTLLKIKRVQETIKEFPHLGKRIKEAREKAKIKEGKSLSSICREADISRAYWYQLESEDLRAPATEEIIRKIEQTLNIDLGVTFDE</sequence>